<sequence>MQSKEENTGLSSFYRERFDSFLINLSLAKQIKEEDIHKLRVDIKYIRSLLLLIEEFDLDTDAGSKLLKQLNGIFNSAGKLRALQVSKSLLLNSNVDIPTEIMIVLDGRMNVSVENFRAKWSEFEILKFKKGVASLCSSLNQVNISELKIKTDSIIHDELEIVNKLFNSSQGEEYHHEIRKLLKVVKALQQLLLALQDDEKRRQALDIVNSTETLLGNWHNYKVMDKFLIKLDKELPQPSVKRILKNLKNQNNKLKLELKNEADKYLRKHF</sequence>
<dbReference type="EMBL" id="MVDE01000054">
    <property type="protein sequence ID" value="PKQ60737.1"/>
    <property type="molecule type" value="Genomic_DNA"/>
</dbReference>
<name>A0A2N3HRU2_9BACT</name>
<accession>A0A2N3HRU2</accession>
<keyword evidence="2" id="KW-1185">Reference proteome</keyword>
<protein>
    <submittedName>
        <fullName evidence="1">Uncharacterized protein</fullName>
    </submittedName>
</protein>
<evidence type="ECO:0000313" key="1">
    <source>
        <dbReference type="EMBL" id="PKQ60737.1"/>
    </source>
</evidence>
<organism evidence="1 2">
    <name type="scientific">Labilibaculum manganireducens</name>
    <dbReference type="NCBI Taxonomy" id="1940525"/>
    <lineage>
        <taxon>Bacteria</taxon>
        <taxon>Pseudomonadati</taxon>
        <taxon>Bacteroidota</taxon>
        <taxon>Bacteroidia</taxon>
        <taxon>Marinilabiliales</taxon>
        <taxon>Marinifilaceae</taxon>
        <taxon>Labilibaculum</taxon>
    </lineage>
</organism>
<dbReference type="Gene3D" id="1.40.20.10">
    <property type="entry name" value="CHAD domain"/>
    <property type="match status" value="1"/>
</dbReference>
<reference evidence="1 2" key="1">
    <citation type="journal article" date="2017" name="Front. Microbiol.">
        <title>Labilibaculum manganireducens gen. nov., sp. nov. and Labilibaculum filiforme sp. nov., Novel Bacteroidetes Isolated from Subsurface Sediments of the Baltic Sea.</title>
        <authorList>
            <person name="Vandieken V."/>
            <person name="Marshall I.P."/>
            <person name="Niemann H."/>
            <person name="Engelen B."/>
            <person name="Cypionka H."/>
        </authorList>
    </citation>
    <scope>NUCLEOTIDE SEQUENCE [LARGE SCALE GENOMIC DNA]</scope>
    <source>
        <strain evidence="1 2">59.10-2M</strain>
    </source>
</reference>
<proteinExistence type="predicted"/>
<dbReference type="InterPro" id="IPR038186">
    <property type="entry name" value="CHAD_dom_sf"/>
</dbReference>
<gene>
    <name evidence="1" type="ORF">BZG01_20410</name>
</gene>
<dbReference type="RefSeq" id="WP_101311708.1">
    <property type="nucleotide sequence ID" value="NZ_MVDE01000054.1"/>
</dbReference>
<dbReference type="Proteomes" id="UP000233618">
    <property type="component" value="Unassembled WGS sequence"/>
</dbReference>
<evidence type="ECO:0000313" key="2">
    <source>
        <dbReference type="Proteomes" id="UP000233618"/>
    </source>
</evidence>
<comment type="caution">
    <text evidence="1">The sequence shown here is derived from an EMBL/GenBank/DDBJ whole genome shotgun (WGS) entry which is preliminary data.</text>
</comment>
<dbReference type="AlphaFoldDB" id="A0A2N3HRU2"/>